<name>A0AAV4S1Y5_CAEEX</name>
<dbReference type="Gene3D" id="3.30.160.60">
    <property type="entry name" value="Classic Zinc Finger"/>
    <property type="match status" value="1"/>
</dbReference>
<evidence type="ECO:0000313" key="1">
    <source>
        <dbReference type="EMBL" id="GIY26555.1"/>
    </source>
</evidence>
<proteinExistence type="predicted"/>
<accession>A0AAV4S1Y5</accession>
<protein>
    <submittedName>
        <fullName evidence="1">Uncharacterized protein</fullName>
    </submittedName>
</protein>
<sequence>MVHGEENKTVLEYSLQPPEDNSVIMNPNPPFCEAWNPNPPSQRSRAYIRDDMPKIVTKHFPSSWKLTTHIRIHTGEKHCTQMLYLF</sequence>
<gene>
    <name evidence="1" type="ORF">CEXT_185001</name>
</gene>
<dbReference type="EMBL" id="BPLR01008699">
    <property type="protein sequence ID" value="GIY26555.1"/>
    <property type="molecule type" value="Genomic_DNA"/>
</dbReference>
<organism evidence="1 2">
    <name type="scientific">Caerostris extrusa</name>
    <name type="common">Bark spider</name>
    <name type="synonym">Caerostris bankana</name>
    <dbReference type="NCBI Taxonomy" id="172846"/>
    <lineage>
        <taxon>Eukaryota</taxon>
        <taxon>Metazoa</taxon>
        <taxon>Ecdysozoa</taxon>
        <taxon>Arthropoda</taxon>
        <taxon>Chelicerata</taxon>
        <taxon>Arachnida</taxon>
        <taxon>Araneae</taxon>
        <taxon>Araneomorphae</taxon>
        <taxon>Entelegynae</taxon>
        <taxon>Araneoidea</taxon>
        <taxon>Araneidae</taxon>
        <taxon>Caerostris</taxon>
    </lineage>
</organism>
<evidence type="ECO:0000313" key="2">
    <source>
        <dbReference type="Proteomes" id="UP001054945"/>
    </source>
</evidence>
<comment type="caution">
    <text evidence="1">The sequence shown here is derived from an EMBL/GenBank/DDBJ whole genome shotgun (WGS) entry which is preliminary data.</text>
</comment>
<reference evidence="1 2" key="1">
    <citation type="submission" date="2021-06" db="EMBL/GenBank/DDBJ databases">
        <title>Caerostris extrusa draft genome.</title>
        <authorList>
            <person name="Kono N."/>
            <person name="Arakawa K."/>
        </authorList>
    </citation>
    <scope>NUCLEOTIDE SEQUENCE [LARGE SCALE GENOMIC DNA]</scope>
</reference>
<dbReference type="AlphaFoldDB" id="A0AAV4S1Y5"/>
<keyword evidence="2" id="KW-1185">Reference proteome</keyword>
<dbReference type="Proteomes" id="UP001054945">
    <property type="component" value="Unassembled WGS sequence"/>
</dbReference>